<keyword evidence="2" id="KW-0732">Signal</keyword>
<dbReference type="RefSeq" id="WP_204204941.1">
    <property type="nucleotide sequence ID" value="NZ_JAFELM010000043.1"/>
</dbReference>
<evidence type="ECO:0000313" key="3">
    <source>
        <dbReference type="EMBL" id="MBM6619472.1"/>
    </source>
</evidence>
<dbReference type="Proteomes" id="UP001518925">
    <property type="component" value="Unassembled WGS sequence"/>
</dbReference>
<organism evidence="3 4">
    <name type="scientific">Bacillus suaedaesalsae</name>
    <dbReference type="NCBI Taxonomy" id="2810349"/>
    <lineage>
        <taxon>Bacteria</taxon>
        <taxon>Bacillati</taxon>
        <taxon>Bacillota</taxon>
        <taxon>Bacilli</taxon>
        <taxon>Bacillales</taxon>
        <taxon>Bacillaceae</taxon>
        <taxon>Bacillus</taxon>
    </lineage>
</organism>
<feature type="chain" id="PRO_5046188176" description="Lipoprotein" evidence="2">
    <location>
        <begin position="19"/>
        <end position="196"/>
    </location>
</feature>
<dbReference type="PROSITE" id="PS51257">
    <property type="entry name" value="PROKAR_LIPOPROTEIN"/>
    <property type="match status" value="1"/>
</dbReference>
<evidence type="ECO:0000313" key="4">
    <source>
        <dbReference type="Proteomes" id="UP001518925"/>
    </source>
</evidence>
<evidence type="ECO:0008006" key="5">
    <source>
        <dbReference type="Google" id="ProtNLM"/>
    </source>
</evidence>
<evidence type="ECO:0000256" key="2">
    <source>
        <dbReference type="SAM" id="SignalP"/>
    </source>
</evidence>
<reference evidence="3 4" key="1">
    <citation type="submission" date="2021-02" db="EMBL/GenBank/DDBJ databases">
        <title>Bacillus sp. RD4P76, an endophyte from a halophyte.</title>
        <authorList>
            <person name="Sun J.-Q."/>
        </authorList>
    </citation>
    <scope>NUCLEOTIDE SEQUENCE [LARGE SCALE GENOMIC DNA]</scope>
    <source>
        <strain evidence="3 4">RD4P76</strain>
    </source>
</reference>
<keyword evidence="4" id="KW-1185">Reference proteome</keyword>
<name>A0ABS2DLV5_9BACI</name>
<accession>A0ABS2DLV5</accession>
<comment type="caution">
    <text evidence="3">The sequence shown here is derived from an EMBL/GenBank/DDBJ whole genome shotgun (WGS) entry which is preliminary data.</text>
</comment>
<feature type="signal peptide" evidence="2">
    <location>
        <begin position="1"/>
        <end position="18"/>
    </location>
</feature>
<feature type="region of interest" description="Disordered" evidence="1">
    <location>
        <begin position="24"/>
        <end position="43"/>
    </location>
</feature>
<gene>
    <name evidence="3" type="ORF">JR050_17560</name>
</gene>
<sequence length="196" mass="21071">MLKKLIAAGIISSALLLAACSADKETTEEPKAEETEKETEKVEVDTRTELVNFHISLIDNFKDEYQTYSAYGAAIAAKDAAVASQSDAEVAEEDKPTAEDIAELEAAIAEAKANAQGIADASADEIRNYEIPAELETYSADIKAALEDLAKFYEGVKADVDNTEANEALFTSFGEKMGALFEKEELPAPNYANAMS</sequence>
<dbReference type="EMBL" id="JAFELM010000043">
    <property type="protein sequence ID" value="MBM6619472.1"/>
    <property type="molecule type" value="Genomic_DNA"/>
</dbReference>
<protein>
    <recommendedName>
        <fullName evidence="5">Lipoprotein</fullName>
    </recommendedName>
</protein>
<proteinExistence type="predicted"/>
<evidence type="ECO:0000256" key="1">
    <source>
        <dbReference type="SAM" id="MobiDB-lite"/>
    </source>
</evidence>